<keyword evidence="1" id="KW-1133">Transmembrane helix</keyword>
<gene>
    <name evidence="2" type="ORF">G5B17_15775</name>
</gene>
<dbReference type="PANTHER" id="PTHR40076">
    <property type="entry name" value="MEMBRANE PROTEIN-RELATED"/>
    <property type="match status" value="1"/>
</dbReference>
<feature type="transmembrane region" description="Helical" evidence="1">
    <location>
        <begin position="20"/>
        <end position="41"/>
    </location>
</feature>
<feature type="transmembrane region" description="Helical" evidence="1">
    <location>
        <begin position="61"/>
        <end position="87"/>
    </location>
</feature>
<evidence type="ECO:0000313" key="2">
    <source>
        <dbReference type="EMBL" id="NSG86831.1"/>
    </source>
</evidence>
<accession>A0ABX2HC69</accession>
<dbReference type="Pfam" id="PF06161">
    <property type="entry name" value="DUF975"/>
    <property type="match status" value="1"/>
</dbReference>
<keyword evidence="1" id="KW-0472">Membrane</keyword>
<feature type="transmembrane region" description="Helical" evidence="1">
    <location>
        <begin position="127"/>
        <end position="147"/>
    </location>
</feature>
<sequence>MWTRRELKECAKQLLKINYWKAVLAGVILSLIGGSGVVSVVERSSSGSFDEVIGAVETDDFGLVLGIALGIVAVALLVNFIMTILIWNPLEVGCKKLFIQCEYGTAETRCIWSVINRRDGKNVGWIMFLRTLFVSLWSLLFIIPGIIKQYEYMMIPFLLAENPQMNRKEAFEKSRQMMKGNKWAAFVLDLSFIGWSLLGIITFGLVNIFFAGPYQYLTQSQLYFRLKEQQKEESYGY</sequence>
<keyword evidence="3" id="KW-1185">Reference proteome</keyword>
<reference evidence="2 3" key="1">
    <citation type="journal article" date="2020" name="Cell Host Microbe">
        <title>Functional and Genomic Variation between Human-Derived Isolates of Lachnospiraceae Reveals Inter- and Intra-Species Diversity.</title>
        <authorList>
            <person name="Sorbara M.T."/>
            <person name="Littmann E.R."/>
            <person name="Fontana E."/>
            <person name="Moody T.U."/>
            <person name="Kohout C.E."/>
            <person name="Gjonbalaj M."/>
            <person name="Eaton V."/>
            <person name="Seok R."/>
            <person name="Leiner I.M."/>
            <person name="Pamer E.G."/>
        </authorList>
    </citation>
    <scope>NUCLEOTIDE SEQUENCE [LARGE SCALE GENOMIC DNA]</scope>
    <source>
        <strain evidence="2 3">MSK.17.74</strain>
    </source>
</reference>
<dbReference type="Proteomes" id="UP001644719">
    <property type="component" value="Unassembled WGS sequence"/>
</dbReference>
<dbReference type="InterPro" id="IPR010380">
    <property type="entry name" value="DUF975"/>
</dbReference>
<evidence type="ECO:0000256" key="1">
    <source>
        <dbReference type="SAM" id="Phobius"/>
    </source>
</evidence>
<keyword evidence="1" id="KW-0812">Transmembrane</keyword>
<evidence type="ECO:0000313" key="3">
    <source>
        <dbReference type="Proteomes" id="UP001644719"/>
    </source>
</evidence>
<organism evidence="2 3">
    <name type="scientific">Blautia faecis</name>
    <dbReference type="NCBI Taxonomy" id="871665"/>
    <lineage>
        <taxon>Bacteria</taxon>
        <taxon>Bacillati</taxon>
        <taxon>Bacillota</taxon>
        <taxon>Clostridia</taxon>
        <taxon>Lachnospirales</taxon>
        <taxon>Lachnospiraceae</taxon>
        <taxon>Blautia</taxon>
    </lineage>
</organism>
<protein>
    <submittedName>
        <fullName evidence="2">DUF975 family protein</fullName>
    </submittedName>
</protein>
<comment type="caution">
    <text evidence="2">The sequence shown here is derived from an EMBL/GenBank/DDBJ whole genome shotgun (WGS) entry which is preliminary data.</text>
</comment>
<proteinExistence type="predicted"/>
<dbReference type="RefSeq" id="WP_117676027.1">
    <property type="nucleotide sequence ID" value="NZ_JAAINN010000048.1"/>
</dbReference>
<dbReference type="PANTHER" id="PTHR40076:SF1">
    <property type="entry name" value="MEMBRANE PROTEIN"/>
    <property type="match status" value="1"/>
</dbReference>
<name>A0ABX2HC69_9FIRM</name>
<dbReference type="EMBL" id="JAAITS010000051">
    <property type="protein sequence ID" value="NSG86831.1"/>
    <property type="molecule type" value="Genomic_DNA"/>
</dbReference>
<feature type="transmembrane region" description="Helical" evidence="1">
    <location>
        <begin position="183"/>
        <end position="210"/>
    </location>
</feature>